<gene>
    <name evidence="2" type="ORF">GSH16_00700</name>
</gene>
<proteinExistence type="predicted"/>
<reference evidence="2 3" key="1">
    <citation type="submission" date="2019-12" db="EMBL/GenBank/DDBJ databases">
        <title>Strain KN286 was isolated from seawater, which was collected from Caroline Seamount in the tropical western Pacific.</title>
        <authorList>
            <person name="Wang Q."/>
        </authorList>
    </citation>
    <scope>NUCLEOTIDE SEQUENCE [LARGE SCALE GENOMIC DNA]</scope>
    <source>
        <strain evidence="2 3">KN286</strain>
    </source>
</reference>
<keyword evidence="3" id="KW-1185">Reference proteome</keyword>
<keyword evidence="2" id="KW-0808">Transferase</keyword>
<dbReference type="EMBL" id="WUWG01000001">
    <property type="protein sequence ID" value="MXU63945.1"/>
    <property type="molecule type" value="Genomic_DNA"/>
</dbReference>
<name>A0A6B0TQ76_9RHOB</name>
<dbReference type="InterPro" id="IPR027417">
    <property type="entry name" value="P-loop_NTPase"/>
</dbReference>
<dbReference type="AlphaFoldDB" id="A0A6B0TQ76"/>
<evidence type="ECO:0000313" key="3">
    <source>
        <dbReference type="Proteomes" id="UP000436016"/>
    </source>
</evidence>
<dbReference type="SUPFAM" id="SSF53795">
    <property type="entry name" value="PEP carboxykinase-like"/>
    <property type="match status" value="1"/>
</dbReference>
<evidence type="ECO:0000313" key="2">
    <source>
        <dbReference type="EMBL" id="MXU63945.1"/>
    </source>
</evidence>
<dbReference type="Proteomes" id="UP000436016">
    <property type="component" value="Unassembled WGS sequence"/>
</dbReference>
<evidence type="ECO:0000259" key="1">
    <source>
        <dbReference type="Pfam" id="PF07475"/>
    </source>
</evidence>
<dbReference type="InterPro" id="IPR011104">
    <property type="entry name" value="Hpr_kin/Pase_C"/>
</dbReference>
<protein>
    <submittedName>
        <fullName evidence="2">Serine kinase</fullName>
    </submittedName>
</protein>
<accession>A0A6B0TQ76</accession>
<dbReference type="CDD" id="cd01918">
    <property type="entry name" value="HprK_C"/>
    <property type="match status" value="1"/>
</dbReference>
<dbReference type="Gene3D" id="3.40.50.300">
    <property type="entry name" value="P-loop containing nucleotide triphosphate hydrolases"/>
    <property type="match status" value="1"/>
</dbReference>
<comment type="caution">
    <text evidence="2">The sequence shown here is derived from an EMBL/GenBank/DDBJ whole genome shotgun (WGS) entry which is preliminary data.</text>
</comment>
<sequence length="137" mass="13984">MTLLHGSCVAVGAAGCLILGASGSGKSRLCLAMMALGADLVADDQVALEVTEAGLVARAPARLSGLVEARGIGLLRVPSLSAATLGLVVDLDAAEPDRLPPRRMRSIEGIDLPLVCGQGHPDLAPALLALLRGWREC</sequence>
<dbReference type="Pfam" id="PF07475">
    <property type="entry name" value="Hpr_kinase_C"/>
    <property type="match status" value="1"/>
</dbReference>
<dbReference type="GO" id="GO:0006109">
    <property type="term" value="P:regulation of carbohydrate metabolic process"/>
    <property type="evidence" value="ECO:0007669"/>
    <property type="project" value="InterPro"/>
</dbReference>
<keyword evidence="2" id="KW-0418">Kinase</keyword>
<dbReference type="GO" id="GO:0000155">
    <property type="term" value="F:phosphorelay sensor kinase activity"/>
    <property type="evidence" value="ECO:0007669"/>
    <property type="project" value="InterPro"/>
</dbReference>
<dbReference type="GO" id="GO:0005524">
    <property type="term" value="F:ATP binding"/>
    <property type="evidence" value="ECO:0007669"/>
    <property type="project" value="InterPro"/>
</dbReference>
<dbReference type="RefSeq" id="WP_160850937.1">
    <property type="nucleotide sequence ID" value="NZ_WUWG01000001.1"/>
</dbReference>
<feature type="domain" description="HPr kinase/phosphorylase C-terminal" evidence="1">
    <location>
        <begin position="2"/>
        <end position="80"/>
    </location>
</feature>
<organism evidence="2 3">
    <name type="scientific">Oceanomicrobium pacificus</name>
    <dbReference type="NCBI Taxonomy" id="2692916"/>
    <lineage>
        <taxon>Bacteria</taxon>
        <taxon>Pseudomonadati</taxon>
        <taxon>Pseudomonadota</taxon>
        <taxon>Alphaproteobacteria</taxon>
        <taxon>Rhodobacterales</taxon>
        <taxon>Paracoccaceae</taxon>
        <taxon>Oceanomicrobium</taxon>
    </lineage>
</organism>